<gene>
    <name evidence="1" type="ORF">METZ01_LOCUS331308</name>
</gene>
<evidence type="ECO:0000313" key="1">
    <source>
        <dbReference type="EMBL" id="SVC78454.1"/>
    </source>
</evidence>
<protein>
    <submittedName>
        <fullName evidence="1">Uncharacterized protein</fullName>
    </submittedName>
</protein>
<organism evidence="1">
    <name type="scientific">marine metagenome</name>
    <dbReference type="NCBI Taxonomy" id="408172"/>
    <lineage>
        <taxon>unclassified sequences</taxon>
        <taxon>metagenomes</taxon>
        <taxon>ecological metagenomes</taxon>
    </lineage>
</organism>
<proteinExistence type="predicted"/>
<reference evidence="1" key="1">
    <citation type="submission" date="2018-05" db="EMBL/GenBank/DDBJ databases">
        <authorList>
            <person name="Lanie J.A."/>
            <person name="Ng W.-L."/>
            <person name="Kazmierczak K.M."/>
            <person name="Andrzejewski T.M."/>
            <person name="Davidsen T.M."/>
            <person name="Wayne K.J."/>
            <person name="Tettelin H."/>
            <person name="Glass J.I."/>
            <person name="Rusch D."/>
            <person name="Podicherti R."/>
            <person name="Tsui H.-C.T."/>
            <person name="Winkler M.E."/>
        </authorList>
    </citation>
    <scope>NUCLEOTIDE SEQUENCE</scope>
</reference>
<name>A0A382PYN2_9ZZZZ</name>
<feature type="non-terminal residue" evidence="1">
    <location>
        <position position="33"/>
    </location>
</feature>
<accession>A0A382PYN2</accession>
<sequence length="33" mass="3791">MKSNGFERSGGLFLYDYVLSGNCYKVRLLLSFL</sequence>
<dbReference type="AlphaFoldDB" id="A0A382PYN2"/>
<dbReference type="EMBL" id="UINC01110739">
    <property type="protein sequence ID" value="SVC78454.1"/>
    <property type="molecule type" value="Genomic_DNA"/>
</dbReference>